<dbReference type="PANTHER" id="PTHR38451:SF1">
    <property type="entry name" value="TRNA (ADENINE(22)-N(1))-METHYLTRANSFERASE"/>
    <property type="match status" value="1"/>
</dbReference>
<protein>
    <submittedName>
        <fullName evidence="1">SAM-dependent methyltransferase</fullName>
    </submittedName>
</protein>
<dbReference type="GO" id="GO:0160105">
    <property type="term" value="F:tRNA (adenine(22)-N1)-methyltransferase activity"/>
    <property type="evidence" value="ECO:0007669"/>
    <property type="project" value="InterPro"/>
</dbReference>
<dbReference type="GO" id="GO:0032259">
    <property type="term" value="P:methylation"/>
    <property type="evidence" value="ECO:0007669"/>
    <property type="project" value="UniProtKB-KW"/>
</dbReference>
<dbReference type="Gene3D" id="1.10.287.1890">
    <property type="match status" value="1"/>
</dbReference>
<dbReference type="SUPFAM" id="SSF53335">
    <property type="entry name" value="S-adenosyl-L-methionine-dependent methyltransferases"/>
    <property type="match status" value="1"/>
</dbReference>
<evidence type="ECO:0000313" key="1">
    <source>
        <dbReference type="EMBL" id="ASJ53059.1"/>
    </source>
</evidence>
<keyword evidence="1" id="KW-0489">Methyltransferase</keyword>
<dbReference type="PANTHER" id="PTHR38451">
    <property type="entry name" value="TRNA (ADENINE(22)-N(1))-METHYLTRANSFERASE"/>
    <property type="match status" value="1"/>
</dbReference>
<dbReference type="Proteomes" id="UP000197781">
    <property type="component" value="Chromosome"/>
</dbReference>
<dbReference type="PIRSF" id="PIRSF018637">
    <property type="entry name" value="TrmK"/>
    <property type="match status" value="1"/>
</dbReference>
<keyword evidence="1" id="KW-0808">Transferase</keyword>
<dbReference type="EMBL" id="CP018145">
    <property type="protein sequence ID" value="ASJ53059.1"/>
    <property type="molecule type" value="Genomic_DNA"/>
</dbReference>
<accession>A0A220MDT5</accession>
<gene>
    <name evidence="1" type="ORF">BP422_05505</name>
</gene>
<dbReference type="Pfam" id="PF04816">
    <property type="entry name" value="TrmK"/>
    <property type="match status" value="1"/>
</dbReference>
<sequence>MTSVSISKRLQTIARYCPEGARVADIGSDHALLASYLLVKGIASFVIAGELNEGPFQAAQKQIHTLQVKDRASVRKGNGLAVVQPGEADVICIAGMGGQLIVSILEAGKDKLEGVQRLILQPNVGEEAVRLWMIENGWQLIAESILQEDGVIYEILVAERGNPTLPYEGKDRTQQELLRIGPFLWEEKSEVLQEKWLHEQEKWQKVIVQLKRSDKPEAAERIKEIEAEVKWIDEVIACLRTDKQ</sequence>
<reference evidence="1 2" key="1">
    <citation type="submission" date="2016-11" db="EMBL/GenBank/DDBJ databases">
        <authorList>
            <person name="Jaros S."/>
            <person name="Januszkiewicz K."/>
            <person name="Wedrychowicz H."/>
        </authorList>
    </citation>
    <scope>NUCLEOTIDE SEQUENCE [LARGE SCALE GENOMIC DNA]</scope>
    <source>
        <strain evidence="1 2">NF2</strain>
    </source>
</reference>
<evidence type="ECO:0000313" key="2">
    <source>
        <dbReference type="Proteomes" id="UP000197781"/>
    </source>
</evidence>
<name>A0A220MDT5_9BACL</name>
<organism evidence="1 2">
    <name type="scientific">Brevibacillus formosus</name>
    <dbReference type="NCBI Taxonomy" id="54913"/>
    <lineage>
        <taxon>Bacteria</taxon>
        <taxon>Bacillati</taxon>
        <taxon>Bacillota</taxon>
        <taxon>Bacilli</taxon>
        <taxon>Bacillales</taxon>
        <taxon>Paenibacillaceae</taxon>
        <taxon>Brevibacillus</taxon>
    </lineage>
</organism>
<dbReference type="AlphaFoldDB" id="A0A220MDT5"/>
<dbReference type="RefSeq" id="WP_088906907.1">
    <property type="nucleotide sequence ID" value="NZ_CP018145.1"/>
</dbReference>
<proteinExistence type="predicted"/>
<dbReference type="InterPro" id="IPR029063">
    <property type="entry name" value="SAM-dependent_MTases_sf"/>
</dbReference>
<dbReference type="KEGG" id="bfm:BP422_05505"/>
<dbReference type="InterPro" id="IPR006901">
    <property type="entry name" value="TrmK"/>
</dbReference>
<dbReference type="Gene3D" id="3.40.50.150">
    <property type="entry name" value="Vaccinia Virus protein VP39"/>
    <property type="match status" value="1"/>
</dbReference>